<name>A0ACD5Y070_AVESA</name>
<dbReference type="EnsemblPlants" id="AVESA.00010b.r2.5CG0916800.1">
    <property type="protein sequence ID" value="AVESA.00010b.r2.5CG0916800.1.CDS"/>
    <property type="gene ID" value="AVESA.00010b.r2.5CG0916800"/>
</dbReference>
<dbReference type="Proteomes" id="UP001732700">
    <property type="component" value="Chromosome 5C"/>
</dbReference>
<protein>
    <submittedName>
        <fullName evidence="1">Uncharacterized protein</fullName>
    </submittedName>
</protein>
<proteinExistence type="predicted"/>
<sequence>MGVKQPSHIFSAQACADTAYHIHEDADKILYLVSFLRAAPFIEKLEVHFLCHPALWFANDGPLRHEIPTSENKYVNLKNVRVTGFRGARGQVEFLVHVVENAPAIQEVTVDTTQRLTDAYDPDEATPELDSAALDMVRAPHLKKLPSHAKLSLECGL</sequence>
<evidence type="ECO:0000313" key="2">
    <source>
        <dbReference type="Proteomes" id="UP001732700"/>
    </source>
</evidence>
<reference evidence="1" key="2">
    <citation type="submission" date="2025-09" db="UniProtKB">
        <authorList>
            <consortium name="EnsemblPlants"/>
        </authorList>
    </citation>
    <scope>IDENTIFICATION</scope>
</reference>
<accession>A0ACD5Y070</accession>
<evidence type="ECO:0000313" key="1">
    <source>
        <dbReference type="EnsemblPlants" id="AVESA.00010b.r2.5CG0916800.1.CDS"/>
    </source>
</evidence>
<reference evidence="1" key="1">
    <citation type="submission" date="2021-05" db="EMBL/GenBank/DDBJ databases">
        <authorList>
            <person name="Scholz U."/>
            <person name="Mascher M."/>
            <person name="Fiebig A."/>
        </authorList>
    </citation>
    <scope>NUCLEOTIDE SEQUENCE [LARGE SCALE GENOMIC DNA]</scope>
</reference>
<keyword evidence="2" id="KW-1185">Reference proteome</keyword>
<organism evidence="1 2">
    <name type="scientific">Avena sativa</name>
    <name type="common">Oat</name>
    <dbReference type="NCBI Taxonomy" id="4498"/>
    <lineage>
        <taxon>Eukaryota</taxon>
        <taxon>Viridiplantae</taxon>
        <taxon>Streptophyta</taxon>
        <taxon>Embryophyta</taxon>
        <taxon>Tracheophyta</taxon>
        <taxon>Spermatophyta</taxon>
        <taxon>Magnoliopsida</taxon>
        <taxon>Liliopsida</taxon>
        <taxon>Poales</taxon>
        <taxon>Poaceae</taxon>
        <taxon>BOP clade</taxon>
        <taxon>Pooideae</taxon>
        <taxon>Poodae</taxon>
        <taxon>Poeae</taxon>
        <taxon>Poeae Chloroplast Group 1 (Aveneae type)</taxon>
        <taxon>Aveninae</taxon>
        <taxon>Avena</taxon>
    </lineage>
</organism>